<dbReference type="EMBL" id="BTRJ01000034">
    <property type="protein sequence ID" value="GMR28753.1"/>
    <property type="molecule type" value="Genomic_DNA"/>
</dbReference>
<evidence type="ECO:0000313" key="2">
    <source>
        <dbReference type="Proteomes" id="UP001306668"/>
    </source>
</evidence>
<protein>
    <submittedName>
        <fullName evidence="1">Uncharacterized protein</fullName>
    </submittedName>
</protein>
<accession>A0ABQ6QEY2</accession>
<keyword evidence="2" id="KW-1185">Reference proteome</keyword>
<organism evidence="1 2">
    <name type="scientific">Stenotrophomonas sepilia</name>
    <dbReference type="NCBI Taxonomy" id="2860290"/>
    <lineage>
        <taxon>Bacteria</taxon>
        <taxon>Pseudomonadati</taxon>
        <taxon>Pseudomonadota</taxon>
        <taxon>Gammaproteobacteria</taxon>
        <taxon>Lysobacterales</taxon>
        <taxon>Lysobacteraceae</taxon>
        <taxon>Stenotrophomonas</taxon>
        <taxon>Stenotrophomonas maltophilia group</taxon>
    </lineage>
</organism>
<gene>
    <name evidence="1" type="ORF">STENOSP10_29740</name>
</gene>
<sequence>MPKPRIRLPITGGGSLQAQLVGEDVVDGQVIVSADVSKAVDRRKLQIPDVYLGHGRIVVEESPHALWVRVGSASFRTPVEQHPSICDFISEVRTYARARSYPAPRSPS</sequence>
<dbReference type="Proteomes" id="UP001306668">
    <property type="component" value="Unassembled WGS sequence"/>
</dbReference>
<evidence type="ECO:0000313" key="1">
    <source>
        <dbReference type="EMBL" id="GMR28753.1"/>
    </source>
</evidence>
<comment type="caution">
    <text evidence="1">The sequence shown here is derived from an EMBL/GenBank/DDBJ whole genome shotgun (WGS) entry which is preliminary data.</text>
</comment>
<proteinExistence type="predicted"/>
<name>A0ABQ6QEY2_9GAMM</name>
<reference evidence="2" key="1">
    <citation type="submission" date="2023-07" db="EMBL/GenBank/DDBJ databases">
        <title>Genome sequence of Stenotrophomonas sp. Alg010 isolated from Sargassum waste.</title>
        <authorList>
            <person name="Mohapatra"/>
            <person name="B.R."/>
        </authorList>
    </citation>
    <scope>NUCLEOTIDE SEQUENCE [LARGE SCALE GENOMIC DNA]</scope>
    <source>
        <strain evidence="2">Alg010</strain>
    </source>
</reference>